<dbReference type="Gene3D" id="3.40.630.30">
    <property type="match status" value="1"/>
</dbReference>
<dbReference type="AlphaFoldDB" id="A0A9J6P5K4"/>
<dbReference type="Proteomes" id="UP001056429">
    <property type="component" value="Unassembled WGS sequence"/>
</dbReference>
<proteinExistence type="predicted"/>
<reference evidence="2" key="1">
    <citation type="journal article" date="2021" name="mSystems">
        <title>Bacteria and Archaea Synergistically Convert Glycine Betaine to Biogenic Methane in the Formosa Cold Seep of the South China Sea.</title>
        <authorList>
            <person name="Li L."/>
            <person name="Zhang W."/>
            <person name="Zhang S."/>
            <person name="Song L."/>
            <person name="Sun Q."/>
            <person name="Zhang H."/>
            <person name="Xiang H."/>
            <person name="Dong X."/>
        </authorList>
    </citation>
    <scope>NUCLEOTIDE SEQUENCE</scope>
    <source>
        <strain evidence="2">ZWT</strain>
    </source>
</reference>
<feature type="domain" description="N-acetyltransferase" evidence="1">
    <location>
        <begin position="11"/>
        <end position="164"/>
    </location>
</feature>
<accession>A0A9J6P5K4</accession>
<dbReference type="Pfam" id="PF13302">
    <property type="entry name" value="Acetyltransf_3"/>
    <property type="match status" value="1"/>
</dbReference>
<dbReference type="SUPFAM" id="SSF55729">
    <property type="entry name" value="Acyl-CoA N-acyltransferases (Nat)"/>
    <property type="match status" value="1"/>
</dbReference>
<organism evidence="2 3">
    <name type="scientific">Oceanirhabdus seepicola</name>
    <dbReference type="NCBI Taxonomy" id="2828781"/>
    <lineage>
        <taxon>Bacteria</taxon>
        <taxon>Bacillati</taxon>
        <taxon>Bacillota</taxon>
        <taxon>Clostridia</taxon>
        <taxon>Eubacteriales</taxon>
        <taxon>Clostridiaceae</taxon>
        <taxon>Oceanirhabdus</taxon>
    </lineage>
</organism>
<evidence type="ECO:0000259" key="1">
    <source>
        <dbReference type="PROSITE" id="PS51186"/>
    </source>
</evidence>
<sequence length="168" mass="18788">MLSNNIITERLILRNMVQDHAKDVWEIWSNSENEKYMSDPVESLEEVVSICQNNNSNNNLTVATLKDTGEVIGTCCFGSTNKTDEWGFGYSIKQECWGKGYATEIVKAVIKFGHSLGITDFVAGCAIENTASGRVLEKCGMQLDGKGSFKQPKLNVVYEEHIYKLHID</sequence>
<name>A0A9J6P5K4_9CLOT</name>
<dbReference type="PROSITE" id="PS51186">
    <property type="entry name" value="GNAT"/>
    <property type="match status" value="1"/>
</dbReference>
<protein>
    <submittedName>
        <fullName evidence="2">GNAT family N-acetyltransferase</fullName>
    </submittedName>
</protein>
<dbReference type="GO" id="GO:0016747">
    <property type="term" value="F:acyltransferase activity, transferring groups other than amino-acyl groups"/>
    <property type="evidence" value="ECO:0007669"/>
    <property type="project" value="InterPro"/>
</dbReference>
<dbReference type="InterPro" id="IPR016181">
    <property type="entry name" value="Acyl_CoA_acyltransferase"/>
</dbReference>
<evidence type="ECO:0000313" key="2">
    <source>
        <dbReference type="EMBL" id="MCM1991406.1"/>
    </source>
</evidence>
<reference evidence="2" key="2">
    <citation type="submission" date="2021-04" db="EMBL/GenBank/DDBJ databases">
        <authorList>
            <person name="Dong X."/>
        </authorList>
    </citation>
    <scope>NUCLEOTIDE SEQUENCE</scope>
    <source>
        <strain evidence="2">ZWT</strain>
    </source>
</reference>
<dbReference type="InterPro" id="IPR000182">
    <property type="entry name" value="GNAT_dom"/>
</dbReference>
<dbReference type="InterPro" id="IPR051531">
    <property type="entry name" value="N-acetyltransferase"/>
</dbReference>
<dbReference type="EMBL" id="JAGSOJ010000003">
    <property type="protein sequence ID" value="MCM1991406.1"/>
    <property type="molecule type" value="Genomic_DNA"/>
</dbReference>
<evidence type="ECO:0000313" key="3">
    <source>
        <dbReference type="Proteomes" id="UP001056429"/>
    </source>
</evidence>
<keyword evidence="3" id="KW-1185">Reference proteome</keyword>
<dbReference type="PANTHER" id="PTHR43792">
    <property type="entry name" value="GNAT FAMILY, PUTATIVE (AFU_ORTHOLOGUE AFUA_3G00765)-RELATED-RELATED"/>
    <property type="match status" value="1"/>
</dbReference>
<comment type="caution">
    <text evidence="2">The sequence shown here is derived from an EMBL/GenBank/DDBJ whole genome shotgun (WGS) entry which is preliminary data.</text>
</comment>
<gene>
    <name evidence="2" type="ORF">KDK92_16855</name>
</gene>
<dbReference type="RefSeq" id="WP_250860508.1">
    <property type="nucleotide sequence ID" value="NZ_JAGSOJ010000003.1"/>
</dbReference>